<proteinExistence type="predicted"/>
<dbReference type="Gene3D" id="1.10.150.520">
    <property type="match status" value="1"/>
</dbReference>
<reference evidence="1 2" key="1">
    <citation type="submission" date="2024-09" db="EMBL/GenBank/DDBJ databases">
        <authorList>
            <person name="Sun Q."/>
            <person name="Mori K."/>
        </authorList>
    </citation>
    <scope>NUCLEOTIDE SEQUENCE [LARGE SCALE GENOMIC DNA]</scope>
    <source>
        <strain evidence="1 2">NCAIM B.02301</strain>
    </source>
</reference>
<dbReference type="RefSeq" id="WP_390186698.1">
    <property type="nucleotide sequence ID" value="NZ_JBHLTR010000017.1"/>
</dbReference>
<dbReference type="InterPro" id="IPR041492">
    <property type="entry name" value="HAD_2"/>
</dbReference>
<dbReference type="SUPFAM" id="SSF56784">
    <property type="entry name" value="HAD-like"/>
    <property type="match status" value="1"/>
</dbReference>
<dbReference type="EMBL" id="JBHLTR010000017">
    <property type="protein sequence ID" value="MFC0560142.1"/>
    <property type="molecule type" value="Genomic_DNA"/>
</dbReference>
<dbReference type="Pfam" id="PF13419">
    <property type="entry name" value="HAD_2"/>
    <property type="match status" value="1"/>
</dbReference>
<accession>A0ABV6NHA5</accession>
<dbReference type="Proteomes" id="UP001589833">
    <property type="component" value="Unassembled WGS sequence"/>
</dbReference>
<protein>
    <submittedName>
        <fullName evidence="1">HAD hydrolase-like protein</fullName>
    </submittedName>
</protein>
<evidence type="ECO:0000313" key="2">
    <source>
        <dbReference type="Proteomes" id="UP001589833"/>
    </source>
</evidence>
<sequence length="78" mass="9100">MPAIVKEFTVNKVTWQELLQDYITEFKHYCVSFPNLIEMLEELKRNNLILGINTNGKGQFQMDNVIVLGIDKYFDASE</sequence>
<organism evidence="1 2">
    <name type="scientific">Halalkalibacter alkalisediminis</name>
    <dbReference type="NCBI Taxonomy" id="935616"/>
    <lineage>
        <taxon>Bacteria</taxon>
        <taxon>Bacillati</taxon>
        <taxon>Bacillota</taxon>
        <taxon>Bacilli</taxon>
        <taxon>Bacillales</taxon>
        <taxon>Bacillaceae</taxon>
        <taxon>Halalkalibacter</taxon>
    </lineage>
</organism>
<gene>
    <name evidence="1" type="ORF">ACFFH4_13945</name>
</gene>
<keyword evidence="2" id="KW-1185">Reference proteome</keyword>
<name>A0ABV6NHA5_9BACI</name>
<evidence type="ECO:0000313" key="1">
    <source>
        <dbReference type="EMBL" id="MFC0560142.1"/>
    </source>
</evidence>
<dbReference type="InterPro" id="IPR036412">
    <property type="entry name" value="HAD-like_sf"/>
</dbReference>
<dbReference type="Gene3D" id="3.40.50.1000">
    <property type="entry name" value="HAD superfamily/HAD-like"/>
    <property type="match status" value="1"/>
</dbReference>
<comment type="caution">
    <text evidence="1">The sequence shown here is derived from an EMBL/GenBank/DDBJ whole genome shotgun (WGS) entry which is preliminary data.</text>
</comment>
<dbReference type="InterPro" id="IPR023214">
    <property type="entry name" value="HAD_sf"/>
</dbReference>